<evidence type="ECO:0000259" key="1">
    <source>
        <dbReference type="PROSITE" id="PS51186"/>
    </source>
</evidence>
<accession>A0A315ZAT0</accession>
<dbReference type="Gene3D" id="3.40.630.30">
    <property type="match status" value="1"/>
</dbReference>
<proteinExistence type="predicted"/>
<dbReference type="SUPFAM" id="SSF55729">
    <property type="entry name" value="Acyl-CoA N-acyltransferases (Nat)"/>
    <property type="match status" value="1"/>
</dbReference>
<reference evidence="2 3" key="1">
    <citation type="submission" date="2018-03" db="EMBL/GenBank/DDBJ databases">
        <title>Genomic Encyclopedia of Archaeal and Bacterial Type Strains, Phase II (KMG-II): from individual species to whole genera.</title>
        <authorList>
            <person name="Goeker M."/>
        </authorList>
    </citation>
    <scope>NUCLEOTIDE SEQUENCE [LARGE SCALE GENOMIC DNA]</scope>
    <source>
        <strain evidence="2 3">DSM 28229</strain>
    </source>
</reference>
<dbReference type="RefSeq" id="WP_109616816.1">
    <property type="nucleotide sequence ID" value="NZ_QGDO01000002.1"/>
</dbReference>
<dbReference type="PANTHER" id="PTHR43792">
    <property type="entry name" value="GNAT FAMILY, PUTATIVE (AFU_ORTHOLOGUE AFUA_3G00765)-RELATED-RELATED"/>
    <property type="match status" value="1"/>
</dbReference>
<keyword evidence="2" id="KW-0808">Transferase</keyword>
<name>A0A315ZAT0_SEDFL</name>
<dbReference type="PROSITE" id="PS51186">
    <property type="entry name" value="GNAT"/>
    <property type="match status" value="1"/>
</dbReference>
<feature type="domain" description="N-acetyltransferase" evidence="1">
    <location>
        <begin position="38"/>
        <end position="184"/>
    </location>
</feature>
<dbReference type="PANTHER" id="PTHR43792:SF16">
    <property type="entry name" value="N-ACETYLTRANSFERASE DOMAIN-CONTAINING PROTEIN"/>
    <property type="match status" value="1"/>
</dbReference>
<keyword evidence="3" id="KW-1185">Reference proteome</keyword>
<dbReference type="EMBL" id="QGDO01000002">
    <property type="protein sequence ID" value="PWJ42685.1"/>
    <property type="molecule type" value="Genomic_DNA"/>
</dbReference>
<dbReference type="CDD" id="cd04301">
    <property type="entry name" value="NAT_SF"/>
    <property type="match status" value="1"/>
</dbReference>
<comment type="caution">
    <text evidence="2">The sequence shown here is derived from an EMBL/GenBank/DDBJ whole genome shotgun (WGS) entry which is preliminary data.</text>
</comment>
<dbReference type="OrthoDB" id="9811523at2"/>
<dbReference type="InterPro" id="IPR000182">
    <property type="entry name" value="GNAT_dom"/>
</dbReference>
<evidence type="ECO:0000313" key="2">
    <source>
        <dbReference type="EMBL" id="PWJ42685.1"/>
    </source>
</evidence>
<dbReference type="InterPro" id="IPR016181">
    <property type="entry name" value="Acyl_CoA_acyltransferase"/>
</dbReference>
<sequence>MSAKMIEEQCNFETKRLSVKSWTKQVEELGGIDIFAEKVIEILSPNVTKNLPDGWQNITTKNEAQEWIKDRNAESHFVCIQLLDTKEPVGFIFFYESDTNDVYYNLRFGYLLSEKVWGKGVGTELIDGLINWCKTEGNIRSISGGVECDNIGSIKVLEKNGFKASSIDSPSADILFYEYQFDVD</sequence>
<dbReference type="Pfam" id="PF13302">
    <property type="entry name" value="Acetyltransf_3"/>
    <property type="match status" value="1"/>
</dbReference>
<dbReference type="Proteomes" id="UP000245535">
    <property type="component" value="Unassembled WGS sequence"/>
</dbReference>
<dbReference type="GO" id="GO:0016747">
    <property type="term" value="F:acyltransferase activity, transferring groups other than amino-acyl groups"/>
    <property type="evidence" value="ECO:0007669"/>
    <property type="project" value="InterPro"/>
</dbReference>
<protein>
    <submittedName>
        <fullName evidence="2">Acetyltransferase (GNAT) family protein</fullName>
    </submittedName>
</protein>
<dbReference type="InterPro" id="IPR051531">
    <property type="entry name" value="N-acetyltransferase"/>
</dbReference>
<organism evidence="2 3">
    <name type="scientific">Sediminitomix flava</name>
    <dbReference type="NCBI Taxonomy" id="379075"/>
    <lineage>
        <taxon>Bacteria</taxon>
        <taxon>Pseudomonadati</taxon>
        <taxon>Bacteroidota</taxon>
        <taxon>Cytophagia</taxon>
        <taxon>Cytophagales</taxon>
        <taxon>Flammeovirgaceae</taxon>
        <taxon>Sediminitomix</taxon>
    </lineage>
</organism>
<evidence type="ECO:0000313" key="3">
    <source>
        <dbReference type="Proteomes" id="UP000245535"/>
    </source>
</evidence>
<dbReference type="AlphaFoldDB" id="A0A315ZAT0"/>
<gene>
    <name evidence="2" type="ORF">BC781_102230</name>
</gene>